<dbReference type="PANTHER" id="PTHR46401">
    <property type="entry name" value="GLYCOSYLTRANSFERASE WBBK-RELATED"/>
    <property type="match status" value="1"/>
</dbReference>
<dbReference type="PANTHER" id="PTHR46401:SF2">
    <property type="entry name" value="GLYCOSYLTRANSFERASE WBBK-RELATED"/>
    <property type="match status" value="1"/>
</dbReference>
<dbReference type="Proteomes" id="UP000018849">
    <property type="component" value="Unassembled WGS sequence"/>
</dbReference>
<dbReference type="CDD" id="cd03809">
    <property type="entry name" value="GT4_MtfB-like"/>
    <property type="match status" value="1"/>
</dbReference>
<reference evidence="3 4" key="1">
    <citation type="journal article" date="2013" name="PLoS Pathog.">
        <title>Genomic analysis of the Kiwifruit pathogen Pseudomonas syringae pv. actinidiae provides insight into the origins of an emergent plant disease.</title>
        <authorList>
            <person name="McCann H.C."/>
            <person name="Rikkerink E.H."/>
            <person name="Bertels F."/>
            <person name="Fiers M."/>
            <person name="Lu A."/>
            <person name="Rees-George J."/>
            <person name="Andersen M.T."/>
            <person name="Gleave A.P."/>
            <person name="Haubold B."/>
            <person name="Wohlers M.W."/>
            <person name="Guttman D.S."/>
            <person name="Wang P.W."/>
            <person name="Straub C."/>
            <person name="Vanneste J.L."/>
            <person name="Rainey P.B."/>
            <person name="Templeton M.D."/>
        </authorList>
    </citation>
    <scope>NUCLEOTIDE SEQUENCE [LARGE SCALE GENOMIC DNA]</scope>
    <source>
        <strain evidence="3 4">ICMP 19096</strain>
    </source>
</reference>
<comment type="caution">
    <text evidence="3">The sequence shown here is derived from an EMBL/GenBank/DDBJ whole genome shotgun (WGS) entry which is preliminary data.</text>
</comment>
<dbReference type="InterPro" id="IPR001296">
    <property type="entry name" value="Glyco_trans_1"/>
</dbReference>
<dbReference type="SUPFAM" id="SSF53756">
    <property type="entry name" value="UDP-Glycosyltransferase/glycogen phosphorylase"/>
    <property type="match status" value="1"/>
</dbReference>
<dbReference type="Pfam" id="PF00534">
    <property type="entry name" value="Glycos_transf_1"/>
    <property type="match status" value="1"/>
</dbReference>
<gene>
    <name evidence="3" type="ORF">A245_04520</name>
</gene>
<proteinExistence type="predicted"/>
<protein>
    <submittedName>
        <fullName evidence="3">Group 1 glycosyl transferase</fullName>
    </submittedName>
</protein>
<evidence type="ECO:0000313" key="3">
    <source>
        <dbReference type="EMBL" id="EPN68208.1"/>
    </source>
</evidence>
<organism evidence="3 4">
    <name type="scientific">Pseudomonas syringae pv. actinidiae ICMP 19096</name>
    <dbReference type="NCBI Taxonomy" id="1194405"/>
    <lineage>
        <taxon>Bacteria</taxon>
        <taxon>Pseudomonadati</taxon>
        <taxon>Pseudomonadota</taxon>
        <taxon>Gammaproteobacteria</taxon>
        <taxon>Pseudomonadales</taxon>
        <taxon>Pseudomonadaceae</taxon>
        <taxon>Pseudomonas</taxon>
        <taxon>Pseudomonas syringae</taxon>
    </lineage>
</organism>
<name>A0A656K508_PSESF</name>
<dbReference type="GO" id="GO:0016757">
    <property type="term" value="F:glycosyltransferase activity"/>
    <property type="evidence" value="ECO:0007669"/>
    <property type="project" value="InterPro"/>
</dbReference>
<evidence type="ECO:0000256" key="1">
    <source>
        <dbReference type="ARBA" id="ARBA00022679"/>
    </source>
</evidence>
<evidence type="ECO:0000313" key="4">
    <source>
        <dbReference type="Proteomes" id="UP000018849"/>
    </source>
</evidence>
<sequence length="678" mass="77037">MTESIKYSIDKFTKKTLDGWVFSPETPGKHKEIGITTSNRKMKVTANKYRADLEQSKIGSGDHSFNIIFHPELSEEEYLSAEIMEISTGTSLQSADQISALRLATKKTVYLEVSDLINFLRHEKRVTGIQRLVSQLCQSIIEEDRKNNYKFCTLLSEADNVLYEIDRDAFKGLIGAVLGDIKGDGLTPLINLATSNTTPINIADGDMLFGTGASFSFQNYTLAIKRIKSEKQIKYGTIIYDLIPYHSRNTLPPELSVRFSLWLSEIVAISDILVSISEYTKKELDRFILDKNIVPGESQSTFIPLGSHPSIKSSNSKIQNRYFIEDDFCIFVSTIETRKNHAALIKAWEKLLDKNPPQLIIVGKSGWGFHEVQALVQDNKELFRKVTFIHDASDSDLEWLYSNCLFTVYPSLYEGWGLPVTESLTRGKFCICSNTTSLPEAGGIYADYFDPRDINDIATKVLYYIENRLEIKAREALIKSSYRPRTWQDYALDLDNLLDSTHQSDDKKTVDTALKGGMIYRFSNVVSSKESFFDYIIHRSTAYSILSQGDWFIPESCGRWLQGNYGSIRIQTSEPQQKVAVYIKYWLPPNLDSISFEIAQNKEYNDLIVLKDSEIAGHKLIKINALSDQTGCLEIEFIRRSHKKNQHPEPRDLFLSLISVAVAHDLGERIDILEGLLL</sequence>
<dbReference type="Gene3D" id="3.40.50.2000">
    <property type="entry name" value="Glycogen Phosphorylase B"/>
    <property type="match status" value="1"/>
</dbReference>
<accession>A0A656K508</accession>
<dbReference type="AlphaFoldDB" id="A0A656K508"/>
<feature type="domain" description="Glycosyl transferase family 1" evidence="2">
    <location>
        <begin position="325"/>
        <end position="481"/>
    </location>
</feature>
<evidence type="ECO:0000259" key="2">
    <source>
        <dbReference type="Pfam" id="PF00534"/>
    </source>
</evidence>
<dbReference type="EMBL" id="AOKF01000368">
    <property type="protein sequence ID" value="EPN68208.1"/>
    <property type="molecule type" value="Genomic_DNA"/>
</dbReference>
<keyword evidence="1 3" id="KW-0808">Transferase</keyword>